<reference evidence="2 3" key="1">
    <citation type="journal article" date="2023" name="Arcadia Sci">
        <title>De novo assembly of a long-read Amblyomma americanum tick genome.</title>
        <authorList>
            <person name="Chou S."/>
            <person name="Poskanzer K.E."/>
            <person name="Rollins M."/>
            <person name="Thuy-Boun P.S."/>
        </authorList>
    </citation>
    <scope>NUCLEOTIDE SEQUENCE [LARGE SCALE GENOMIC DNA]</scope>
    <source>
        <strain evidence="2">F_SG_1</strain>
        <tissue evidence="2">Salivary glands</tissue>
    </source>
</reference>
<keyword evidence="1" id="KW-0472">Membrane</keyword>
<organism evidence="2 3">
    <name type="scientific">Amblyomma americanum</name>
    <name type="common">Lone star tick</name>
    <dbReference type="NCBI Taxonomy" id="6943"/>
    <lineage>
        <taxon>Eukaryota</taxon>
        <taxon>Metazoa</taxon>
        <taxon>Ecdysozoa</taxon>
        <taxon>Arthropoda</taxon>
        <taxon>Chelicerata</taxon>
        <taxon>Arachnida</taxon>
        <taxon>Acari</taxon>
        <taxon>Parasitiformes</taxon>
        <taxon>Ixodida</taxon>
        <taxon>Ixodoidea</taxon>
        <taxon>Ixodidae</taxon>
        <taxon>Amblyomminae</taxon>
        <taxon>Amblyomma</taxon>
    </lineage>
</organism>
<dbReference type="Proteomes" id="UP001321473">
    <property type="component" value="Unassembled WGS sequence"/>
</dbReference>
<evidence type="ECO:0000313" key="2">
    <source>
        <dbReference type="EMBL" id="KAK8761319.1"/>
    </source>
</evidence>
<keyword evidence="3" id="KW-1185">Reference proteome</keyword>
<feature type="transmembrane region" description="Helical" evidence="1">
    <location>
        <begin position="74"/>
        <end position="102"/>
    </location>
</feature>
<accession>A0AAQ4DFS9</accession>
<name>A0AAQ4DFS9_AMBAM</name>
<protein>
    <recommendedName>
        <fullName evidence="4">Monocarboxylate transporter</fullName>
    </recommendedName>
</protein>
<dbReference type="EMBL" id="JARKHS020031300">
    <property type="protein sequence ID" value="KAK8761319.1"/>
    <property type="molecule type" value="Genomic_DNA"/>
</dbReference>
<feature type="transmembrane region" description="Helical" evidence="1">
    <location>
        <begin position="47"/>
        <end position="67"/>
    </location>
</feature>
<keyword evidence="1" id="KW-0812">Transmembrane</keyword>
<evidence type="ECO:0000313" key="3">
    <source>
        <dbReference type="Proteomes" id="UP001321473"/>
    </source>
</evidence>
<dbReference type="AlphaFoldDB" id="A0AAQ4DFS9"/>
<evidence type="ECO:0008006" key="4">
    <source>
        <dbReference type="Google" id="ProtNLM"/>
    </source>
</evidence>
<dbReference type="Gene3D" id="1.20.1250.20">
    <property type="entry name" value="MFS general substrate transporter like domains"/>
    <property type="match status" value="1"/>
</dbReference>
<evidence type="ECO:0000256" key="1">
    <source>
        <dbReference type="SAM" id="Phobius"/>
    </source>
</evidence>
<comment type="caution">
    <text evidence="2">The sequence shown here is derived from an EMBL/GenBank/DDBJ whole genome shotgun (WGS) entry which is preliminary data.</text>
</comment>
<sequence>MLETTVVAYGIDKNAGTLNQCNLLQTFIAVGQLAGRLVVPLLSDKIPFSRCPFTAGSLALSAASLVLMSFTNDYIVLAALATFLGACQGFLLCIKAVLYADYLGVESLGLACGLQGLGMVPVLLSAPAAIARGKSITQVRNRWRPHMPHSLLDHLPRTALPRCHFPLSFFHSLLPPSLLSVVALPSEKSEVRWNRAT</sequence>
<dbReference type="SUPFAM" id="SSF103473">
    <property type="entry name" value="MFS general substrate transporter"/>
    <property type="match status" value="1"/>
</dbReference>
<feature type="transmembrane region" description="Helical" evidence="1">
    <location>
        <begin position="108"/>
        <end position="130"/>
    </location>
</feature>
<dbReference type="InterPro" id="IPR036259">
    <property type="entry name" value="MFS_trans_sf"/>
</dbReference>
<proteinExistence type="predicted"/>
<gene>
    <name evidence="2" type="ORF">V5799_027414</name>
</gene>
<keyword evidence="1" id="KW-1133">Transmembrane helix</keyword>